<evidence type="ECO:0000256" key="11">
    <source>
        <dbReference type="ARBA" id="ARBA00042436"/>
    </source>
</evidence>
<name>A0A4Y7M895_9CRUS</name>
<evidence type="ECO:0000313" key="15">
    <source>
        <dbReference type="EMBL" id="SVE75845.1"/>
    </source>
</evidence>
<dbReference type="PANTHER" id="PTHR11129">
    <property type="entry name" value="PROTEIN FARNESYLTRANSFERASE ALPHA SUBUNIT/RAB GERANYLGERANYL TRANSFERASE ALPHA SUBUNIT"/>
    <property type="match status" value="1"/>
</dbReference>
<comment type="cofactor">
    <cofactor evidence="1">
        <name>Mg(2+)</name>
        <dbReference type="ChEBI" id="CHEBI:18420"/>
    </cofactor>
</comment>
<dbReference type="GO" id="GO:0004662">
    <property type="term" value="F:CAAX-protein geranylgeranyltransferase activity"/>
    <property type="evidence" value="ECO:0007669"/>
    <property type="project" value="UniProtKB-EC"/>
</dbReference>
<organism evidence="15">
    <name type="scientific">Daphnia hispanica</name>
    <dbReference type="NCBI Taxonomy" id="575233"/>
    <lineage>
        <taxon>Eukaryota</taxon>
        <taxon>Metazoa</taxon>
        <taxon>Ecdysozoa</taxon>
        <taxon>Arthropoda</taxon>
        <taxon>Crustacea</taxon>
        <taxon>Branchiopoda</taxon>
        <taxon>Diplostraca</taxon>
        <taxon>Cladocera</taxon>
        <taxon>Anomopoda</taxon>
        <taxon>Daphniidae</taxon>
        <taxon>Daphnia</taxon>
    </lineage>
</organism>
<keyword evidence="6" id="KW-0808">Transferase</keyword>
<dbReference type="EC" id="2.5.1.59" evidence="3"/>
<gene>
    <name evidence="15" type="primary">EOG090X08PK</name>
</gene>
<evidence type="ECO:0000256" key="4">
    <source>
        <dbReference type="ARBA" id="ARBA00012702"/>
    </source>
</evidence>
<comment type="similarity">
    <text evidence="2">Belongs to the protein prenyltransferase subunit alpha family.</text>
</comment>
<sequence length="335" mass="39797">MAGEESKEQLSDSSDECSDQEPTWIYYRDRPEWNDVVPVELNEGSFPVVAIAYSERFKDIFNYFRAIVLKNEISERAFELTSDALELNPANYTVWQYRRTVLKGLEKNIQKELTFVRRIIEDHPKNYQVWHHRRVLVEWSGDPSSELRLTEIVLAQDAKNYHAWQHRQWVLDTFKLFDHELEFVERLLEDDIRNNSAWNQRYFVVKQTSGFSEIIISRELTFSLNSIKKVCNNESAWNYLRGILAHYPTGLNGHPVVEELCQFLEDNKSESPYYFAFLVDRMEETMQSDASKRQVLLPKADEVRILQLLATKMDPIRREYWLFLSRYLNSQFANL</sequence>
<dbReference type="Pfam" id="PF01239">
    <property type="entry name" value="PPTA"/>
    <property type="match status" value="5"/>
</dbReference>
<dbReference type="GO" id="GO:0005953">
    <property type="term" value="C:CAAX-protein geranylgeranyltransferase complex"/>
    <property type="evidence" value="ECO:0007669"/>
    <property type="project" value="TreeGrafter"/>
</dbReference>
<dbReference type="EMBL" id="LR006226">
    <property type="protein sequence ID" value="SVE75845.1"/>
    <property type="molecule type" value="mRNA"/>
</dbReference>
<evidence type="ECO:0000256" key="5">
    <source>
        <dbReference type="ARBA" id="ARBA00022602"/>
    </source>
</evidence>
<evidence type="ECO:0000256" key="12">
    <source>
        <dbReference type="ARBA" id="ARBA00043086"/>
    </source>
</evidence>
<evidence type="ECO:0000256" key="1">
    <source>
        <dbReference type="ARBA" id="ARBA00001946"/>
    </source>
</evidence>
<dbReference type="SUPFAM" id="SSF48439">
    <property type="entry name" value="Protein prenylyltransferase"/>
    <property type="match status" value="1"/>
</dbReference>
<keyword evidence="8" id="KW-0460">Magnesium</keyword>
<evidence type="ECO:0000256" key="10">
    <source>
        <dbReference type="ARBA" id="ARBA00041392"/>
    </source>
</evidence>
<dbReference type="AlphaFoldDB" id="A0A4Y7M895"/>
<accession>A0A4Y7M895</accession>
<evidence type="ECO:0000256" key="14">
    <source>
        <dbReference type="SAM" id="MobiDB-lite"/>
    </source>
</evidence>
<protein>
    <recommendedName>
        <fullName evidence="9">Protein farnesyltransferase/geranylgeranyltransferase type-1 subunit alpha</fullName>
        <ecNumber evidence="4">2.5.1.58</ecNumber>
        <ecNumber evidence="3">2.5.1.59</ecNumber>
    </recommendedName>
    <alternativeName>
        <fullName evidence="12">CAAX farnesyltransferase subunit alpha</fullName>
    </alternativeName>
    <alternativeName>
        <fullName evidence="11">FTase-alpha</fullName>
    </alternativeName>
    <alternativeName>
        <fullName evidence="10">Ras proteins prenyltransferase subunit alpha</fullName>
    </alternativeName>
    <alternativeName>
        <fullName evidence="13">Type I protein geranyl-geranyltransferase subunit alpha</fullName>
    </alternativeName>
</protein>
<evidence type="ECO:0000256" key="13">
    <source>
        <dbReference type="ARBA" id="ARBA00043219"/>
    </source>
</evidence>
<reference evidence="15" key="1">
    <citation type="submission" date="2018-08" db="EMBL/GenBank/DDBJ databases">
        <authorList>
            <person name="Cornetti L."/>
        </authorList>
    </citation>
    <scope>NUCLEOTIDE SEQUENCE</scope>
    <source>
        <strain evidence="15">PT-GA-1</strain>
    </source>
</reference>
<dbReference type="GO" id="GO:0004660">
    <property type="term" value="F:protein farnesyltransferase activity"/>
    <property type="evidence" value="ECO:0007669"/>
    <property type="project" value="UniProtKB-EC"/>
</dbReference>
<evidence type="ECO:0000256" key="7">
    <source>
        <dbReference type="ARBA" id="ARBA00022737"/>
    </source>
</evidence>
<dbReference type="InterPro" id="IPR002088">
    <property type="entry name" value="Prenyl_trans_a"/>
</dbReference>
<evidence type="ECO:0000256" key="8">
    <source>
        <dbReference type="ARBA" id="ARBA00022842"/>
    </source>
</evidence>
<dbReference type="PANTHER" id="PTHR11129:SF1">
    <property type="entry name" value="PROTEIN FARNESYLTRANSFERASE_GERANYLGERANYLTRANSFERASE TYPE-1 SUBUNIT ALPHA"/>
    <property type="match status" value="1"/>
</dbReference>
<evidence type="ECO:0000256" key="9">
    <source>
        <dbReference type="ARBA" id="ARBA00040965"/>
    </source>
</evidence>
<keyword evidence="7" id="KW-0677">Repeat</keyword>
<feature type="region of interest" description="Disordered" evidence="14">
    <location>
        <begin position="1"/>
        <end position="20"/>
    </location>
</feature>
<dbReference type="PROSITE" id="PS51147">
    <property type="entry name" value="PFTA"/>
    <property type="match status" value="5"/>
</dbReference>
<feature type="compositionally biased region" description="Basic and acidic residues" evidence="14">
    <location>
        <begin position="1"/>
        <end position="10"/>
    </location>
</feature>
<evidence type="ECO:0000256" key="3">
    <source>
        <dbReference type="ARBA" id="ARBA00012700"/>
    </source>
</evidence>
<keyword evidence="5" id="KW-0637">Prenyltransferase</keyword>
<evidence type="ECO:0000256" key="6">
    <source>
        <dbReference type="ARBA" id="ARBA00022679"/>
    </source>
</evidence>
<evidence type="ECO:0000256" key="2">
    <source>
        <dbReference type="ARBA" id="ARBA00006734"/>
    </source>
</evidence>
<dbReference type="EC" id="2.5.1.58" evidence="4"/>
<dbReference type="GO" id="GO:0005965">
    <property type="term" value="C:protein farnesyltransferase complex"/>
    <property type="evidence" value="ECO:0007669"/>
    <property type="project" value="TreeGrafter"/>
</dbReference>
<dbReference type="Gene3D" id="1.25.40.120">
    <property type="entry name" value="Protein prenylyltransferase"/>
    <property type="match status" value="1"/>
</dbReference>
<proteinExistence type="evidence at transcript level"/>